<accession>A0A9Q0GR41</accession>
<gene>
    <name evidence="2" type="ORF">NE237_029384</name>
</gene>
<dbReference type="Proteomes" id="UP001141806">
    <property type="component" value="Unassembled WGS sequence"/>
</dbReference>
<keyword evidence="1" id="KW-0472">Membrane</keyword>
<dbReference type="EMBL" id="JAMYWD010000012">
    <property type="protein sequence ID" value="KAJ4952552.1"/>
    <property type="molecule type" value="Genomic_DNA"/>
</dbReference>
<proteinExistence type="predicted"/>
<keyword evidence="1" id="KW-1133">Transmembrane helix</keyword>
<protein>
    <submittedName>
        <fullName evidence="2">Uncharacterized protein</fullName>
    </submittedName>
</protein>
<keyword evidence="1" id="KW-0812">Transmembrane</keyword>
<organism evidence="2 3">
    <name type="scientific">Protea cynaroides</name>
    <dbReference type="NCBI Taxonomy" id="273540"/>
    <lineage>
        <taxon>Eukaryota</taxon>
        <taxon>Viridiplantae</taxon>
        <taxon>Streptophyta</taxon>
        <taxon>Embryophyta</taxon>
        <taxon>Tracheophyta</taxon>
        <taxon>Spermatophyta</taxon>
        <taxon>Magnoliopsida</taxon>
        <taxon>Proteales</taxon>
        <taxon>Proteaceae</taxon>
        <taxon>Protea</taxon>
    </lineage>
</organism>
<evidence type="ECO:0000256" key="1">
    <source>
        <dbReference type="SAM" id="Phobius"/>
    </source>
</evidence>
<dbReference type="AlphaFoldDB" id="A0A9Q0GR41"/>
<comment type="caution">
    <text evidence="2">The sequence shown here is derived from an EMBL/GenBank/DDBJ whole genome shotgun (WGS) entry which is preliminary data.</text>
</comment>
<feature type="transmembrane region" description="Helical" evidence="1">
    <location>
        <begin position="6"/>
        <end position="27"/>
    </location>
</feature>
<reference evidence="2" key="1">
    <citation type="journal article" date="2023" name="Plant J.">
        <title>The genome of the king protea, Protea cynaroides.</title>
        <authorList>
            <person name="Chang J."/>
            <person name="Duong T.A."/>
            <person name="Schoeman C."/>
            <person name="Ma X."/>
            <person name="Roodt D."/>
            <person name="Barker N."/>
            <person name="Li Z."/>
            <person name="Van de Peer Y."/>
            <person name="Mizrachi E."/>
        </authorList>
    </citation>
    <scope>NUCLEOTIDE SEQUENCE</scope>
    <source>
        <tissue evidence="2">Young leaves</tissue>
    </source>
</reference>
<keyword evidence="3" id="KW-1185">Reference proteome</keyword>
<evidence type="ECO:0000313" key="3">
    <source>
        <dbReference type="Proteomes" id="UP001141806"/>
    </source>
</evidence>
<sequence>MDIELFFYNLFSFSGSSSAILISYPYFEAPLQIVLLSDYYISATVHIIKVLKFIKVLKTQGETVSELDGSLTASVYYDQNVALEKDRVTPSTAIKVEHVALEVGSTTPSASVRVQSLVLSQCNHSDTEHGETAGYKEQVKEDNALKLDLKEGVHLVESERHSVTVAVKLQIENKLKRTMLSNWI</sequence>
<name>A0A9Q0GR41_9MAGN</name>
<evidence type="ECO:0000313" key="2">
    <source>
        <dbReference type="EMBL" id="KAJ4952552.1"/>
    </source>
</evidence>